<dbReference type="InterPro" id="IPR014284">
    <property type="entry name" value="RNA_pol_sigma-70_dom"/>
</dbReference>
<dbReference type="InterPro" id="IPR009042">
    <property type="entry name" value="RNA_pol_sigma70_r1_2"/>
</dbReference>
<accession>A0A329QT42</accession>
<evidence type="ECO:0000259" key="9">
    <source>
        <dbReference type="PROSITE" id="PS00716"/>
    </source>
</evidence>
<dbReference type="GO" id="GO:0016987">
    <property type="term" value="F:sigma factor activity"/>
    <property type="evidence" value="ECO:0007669"/>
    <property type="project" value="UniProtKB-KW"/>
</dbReference>
<sequence>MTVSIDTDVQRRGQPSGSDAEPDLVGRYLAQIGKTPLLSANEEVELAKRIEAGVYAGELLRAVDAGESDRQLTPHDRRELQAIAQDGQLAKDHMIRANLRLVVSVARKLSNRGLPFLDVIQEGNLGLMRAVEKFDYTKGFKFSTYATWWIRQSIQRGLAEQTRTVRLPVHVAETVAKLHRIGRDLQRLLGRDATVEEVAEEAGLPVERVIELRRVSRDPLSLDTPIGEDGDTSVGEIVEDDDVLQAEDIAERHALVDSLRSVLDSLPPREARIIELRYGLADGREHTLQDVAEEVGVSRERVRQLEKHALAALREPQRRHSLTAWSI</sequence>
<keyword evidence="5 6" id="KW-0804">Transcription</keyword>
<keyword evidence="2 6" id="KW-0805">Transcription regulation</keyword>
<evidence type="ECO:0000256" key="2">
    <source>
        <dbReference type="ARBA" id="ARBA00023015"/>
    </source>
</evidence>
<keyword evidence="3 6" id="KW-0731">Sigma factor</keyword>
<comment type="function">
    <text evidence="6">Sigma factors are initiation factors that promote the attachment of RNA polymerase to specific initiation sites and are then released.</text>
</comment>
<comment type="similarity">
    <text evidence="1 6">Belongs to the sigma-70 factor family.</text>
</comment>
<dbReference type="InterPro" id="IPR036388">
    <property type="entry name" value="WH-like_DNA-bd_sf"/>
</dbReference>
<name>A0A329QT42_9ACTN</name>
<dbReference type="PANTHER" id="PTHR30603">
    <property type="entry name" value="RNA POLYMERASE SIGMA FACTOR RPO"/>
    <property type="match status" value="1"/>
</dbReference>
<dbReference type="InterPro" id="IPR007624">
    <property type="entry name" value="RNA_pol_sigma70_r3"/>
</dbReference>
<dbReference type="Pfam" id="PF04545">
    <property type="entry name" value="Sigma70_r4"/>
    <property type="match status" value="1"/>
</dbReference>
<keyword evidence="4 6" id="KW-0238">DNA-binding</keyword>
<evidence type="ECO:0000313" key="10">
    <source>
        <dbReference type="EMBL" id="RAW15554.1"/>
    </source>
</evidence>
<dbReference type="EMBL" id="QMIG01000005">
    <property type="protein sequence ID" value="RAW15554.1"/>
    <property type="molecule type" value="Genomic_DNA"/>
</dbReference>
<dbReference type="GO" id="GO:0003677">
    <property type="term" value="F:DNA binding"/>
    <property type="evidence" value="ECO:0007669"/>
    <property type="project" value="UniProtKB-KW"/>
</dbReference>
<keyword evidence="11" id="KW-1185">Reference proteome</keyword>
<feature type="domain" description="RNA polymerase sigma-70" evidence="9">
    <location>
        <begin position="287"/>
        <end position="313"/>
    </location>
</feature>
<evidence type="ECO:0000259" key="8">
    <source>
        <dbReference type="PROSITE" id="PS00715"/>
    </source>
</evidence>
<dbReference type="InterPro" id="IPR050239">
    <property type="entry name" value="Sigma-70_RNA_pol_init_factors"/>
</dbReference>
<evidence type="ECO:0000256" key="4">
    <source>
        <dbReference type="ARBA" id="ARBA00023125"/>
    </source>
</evidence>
<dbReference type="Pfam" id="PF00140">
    <property type="entry name" value="Sigma70_r1_2"/>
    <property type="match status" value="1"/>
</dbReference>
<dbReference type="OrthoDB" id="9804285at2"/>
<dbReference type="AlphaFoldDB" id="A0A329QT42"/>
<dbReference type="InterPro" id="IPR000943">
    <property type="entry name" value="RNA_pol_sigma70"/>
</dbReference>
<dbReference type="RefSeq" id="WP_112257756.1">
    <property type="nucleotide sequence ID" value="NZ_QMIG01000005.1"/>
</dbReference>
<dbReference type="PROSITE" id="PS00716">
    <property type="entry name" value="SIGMA70_2"/>
    <property type="match status" value="1"/>
</dbReference>
<dbReference type="PRINTS" id="PR00046">
    <property type="entry name" value="SIGMA70FCT"/>
</dbReference>
<proteinExistence type="inferred from homology"/>
<feature type="region of interest" description="Disordered" evidence="7">
    <location>
        <begin position="1"/>
        <end position="23"/>
    </location>
</feature>
<dbReference type="InterPro" id="IPR013324">
    <property type="entry name" value="RNA_pol_sigma_r3/r4-like"/>
</dbReference>
<organism evidence="10 11">
    <name type="scientific">Phytoactinopolyspora halophila</name>
    <dbReference type="NCBI Taxonomy" id="1981511"/>
    <lineage>
        <taxon>Bacteria</taxon>
        <taxon>Bacillati</taxon>
        <taxon>Actinomycetota</taxon>
        <taxon>Actinomycetes</taxon>
        <taxon>Jiangellales</taxon>
        <taxon>Jiangellaceae</taxon>
        <taxon>Phytoactinopolyspora</taxon>
    </lineage>
</organism>
<dbReference type="PANTHER" id="PTHR30603:SF60">
    <property type="entry name" value="RNA POLYMERASE SIGMA FACTOR RPOD"/>
    <property type="match status" value="1"/>
</dbReference>
<protein>
    <recommendedName>
        <fullName evidence="6">RNA polymerase sigma factor</fullName>
    </recommendedName>
</protein>
<dbReference type="Pfam" id="PF04539">
    <property type="entry name" value="Sigma70_r3"/>
    <property type="match status" value="1"/>
</dbReference>
<feature type="compositionally biased region" description="Polar residues" evidence="7">
    <location>
        <begin position="1"/>
        <end position="17"/>
    </location>
</feature>
<dbReference type="Proteomes" id="UP000250462">
    <property type="component" value="Unassembled WGS sequence"/>
</dbReference>
<gene>
    <name evidence="10" type="ORF">DPM12_07775</name>
</gene>
<dbReference type="SUPFAM" id="SSF88946">
    <property type="entry name" value="Sigma2 domain of RNA polymerase sigma factors"/>
    <property type="match status" value="1"/>
</dbReference>
<dbReference type="CDD" id="cd06171">
    <property type="entry name" value="Sigma70_r4"/>
    <property type="match status" value="1"/>
</dbReference>
<dbReference type="Pfam" id="PF04542">
    <property type="entry name" value="Sigma70_r2"/>
    <property type="match status" value="1"/>
</dbReference>
<evidence type="ECO:0000256" key="1">
    <source>
        <dbReference type="ARBA" id="ARBA00007788"/>
    </source>
</evidence>
<feature type="domain" description="RNA polymerase sigma-70" evidence="8">
    <location>
        <begin position="118"/>
        <end position="131"/>
    </location>
</feature>
<dbReference type="PROSITE" id="PS00715">
    <property type="entry name" value="SIGMA70_1"/>
    <property type="match status" value="1"/>
</dbReference>
<reference evidence="10 11" key="1">
    <citation type="submission" date="2018-06" db="EMBL/GenBank/DDBJ databases">
        <title>Phytoactinopolyspora halophila sp. nov., a novel halophilic actinomycete isolated from a saline soil in China.</title>
        <authorList>
            <person name="Tang S.-K."/>
        </authorList>
    </citation>
    <scope>NUCLEOTIDE SEQUENCE [LARGE SCALE GENOMIC DNA]</scope>
    <source>
        <strain evidence="10 11">YIM 96934</strain>
    </source>
</reference>
<dbReference type="GO" id="GO:0006352">
    <property type="term" value="P:DNA-templated transcription initiation"/>
    <property type="evidence" value="ECO:0007669"/>
    <property type="project" value="InterPro"/>
</dbReference>
<dbReference type="InterPro" id="IPR013325">
    <property type="entry name" value="RNA_pol_sigma_r2"/>
</dbReference>
<dbReference type="Gene3D" id="1.10.10.10">
    <property type="entry name" value="Winged helix-like DNA-binding domain superfamily/Winged helix DNA-binding domain"/>
    <property type="match status" value="2"/>
</dbReference>
<evidence type="ECO:0000313" key="11">
    <source>
        <dbReference type="Proteomes" id="UP000250462"/>
    </source>
</evidence>
<comment type="caution">
    <text evidence="10">The sequence shown here is derived from an EMBL/GenBank/DDBJ whole genome shotgun (WGS) entry which is preliminary data.</text>
</comment>
<dbReference type="SUPFAM" id="SSF88659">
    <property type="entry name" value="Sigma3 and sigma4 domains of RNA polymerase sigma factors"/>
    <property type="match status" value="2"/>
</dbReference>
<evidence type="ECO:0000256" key="6">
    <source>
        <dbReference type="RuleBase" id="RU362124"/>
    </source>
</evidence>
<evidence type="ECO:0000256" key="5">
    <source>
        <dbReference type="ARBA" id="ARBA00023163"/>
    </source>
</evidence>
<dbReference type="InterPro" id="IPR007627">
    <property type="entry name" value="RNA_pol_sigma70_r2"/>
</dbReference>
<dbReference type="Gene3D" id="1.10.601.10">
    <property type="entry name" value="RNA Polymerase Primary Sigma Factor"/>
    <property type="match status" value="2"/>
</dbReference>
<dbReference type="FunFam" id="1.10.601.10:FF:000001">
    <property type="entry name" value="RNA polymerase sigma factor SigA"/>
    <property type="match status" value="1"/>
</dbReference>
<evidence type="ECO:0000256" key="3">
    <source>
        <dbReference type="ARBA" id="ARBA00023082"/>
    </source>
</evidence>
<dbReference type="NCBIfam" id="TIGR02937">
    <property type="entry name" value="sigma70-ECF"/>
    <property type="match status" value="1"/>
</dbReference>
<evidence type="ECO:0000256" key="7">
    <source>
        <dbReference type="SAM" id="MobiDB-lite"/>
    </source>
</evidence>
<dbReference type="InterPro" id="IPR007630">
    <property type="entry name" value="RNA_pol_sigma70_r4"/>
</dbReference>